<reference evidence="2" key="1">
    <citation type="journal article" date="2019" name="Int. J. Syst. Evol. Microbiol.">
        <title>The Global Catalogue of Microorganisms (GCM) 10K type strain sequencing project: providing services to taxonomists for standard genome sequencing and annotation.</title>
        <authorList>
            <consortium name="The Broad Institute Genomics Platform"/>
            <consortium name="The Broad Institute Genome Sequencing Center for Infectious Disease"/>
            <person name="Wu L."/>
            <person name="Ma J."/>
        </authorList>
    </citation>
    <scope>NUCLEOTIDE SEQUENCE [LARGE SCALE GENOMIC DNA]</scope>
    <source>
        <strain evidence="2">JCM 18325</strain>
    </source>
</reference>
<protein>
    <submittedName>
        <fullName evidence="1">Uncharacterized protein</fullName>
    </submittedName>
</protein>
<keyword evidence="2" id="KW-1185">Reference proteome</keyword>
<sequence>MKTPLKKILSFNFLILFVITSCRTEETEFIETPPEDVLTVSSTIASLMQKTSTYDGSKDNIIDFANCFTVKLPITATVNGEELTINSEEDLKTVEHIFDDSDDDNDTILINYPIQIILYDYTEITINNNTELSSYSNNCNGENEIDDDIECLDFRYPISAYIYNTNNEIIDNVTINSDSNLYHFIKNLDSFDLVSIVFPLIVNLLDGTEIVINDLYELESTINNYKDYCDEDDDYDYNDDDCNDCNTQDLTYYLTNCSDWVVDKLERYGNDYDNVYDGYIFNFSNDGIVSVTYSGGTDYGTWTASGTGNNINVTIYIQDLPYCNNDWILHEISKYSDSKIDFRVGDNDRLRYKNDCN</sequence>
<evidence type="ECO:0000313" key="2">
    <source>
        <dbReference type="Proteomes" id="UP001501433"/>
    </source>
</evidence>
<accession>A0ABP9CT83</accession>
<organism evidence="1 2">
    <name type="scientific">Litoribaculum gwangyangense</name>
    <dbReference type="NCBI Taxonomy" id="1130722"/>
    <lineage>
        <taxon>Bacteria</taxon>
        <taxon>Pseudomonadati</taxon>
        <taxon>Bacteroidota</taxon>
        <taxon>Flavobacteriia</taxon>
        <taxon>Flavobacteriales</taxon>
        <taxon>Flavobacteriaceae</taxon>
        <taxon>Litoribaculum</taxon>
    </lineage>
</organism>
<dbReference type="PROSITE" id="PS51257">
    <property type="entry name" value="PROKAR_LIPOPROTEIN"/>
    <property type="match status" value="1"/>
</dbReference>
<gene>
    <name evidence="1" type="ORF">GCM10023330_27850</name>
</gene>
<dbReference type="Proteomes" id="UP001501433">
    <property type="component" value="Unassembled WGS sequence"/>
</dbReference>
<name>A0ABP9CT83_9FLAO</name>
<evidence type="ECO:0000313" key="1">
    <source>
        <dbReference type="EMBL" id="GAA4817545.1"/>
    </source>
</evidence>
<dbReference type="RefSeq" id="WP_345277868.1">
    <property type="nucleotide sequence ID" value="NZ_BAABJW010000005.1"/>
</dbReference>
<dbReference type="EMBL" id="BAABJW010000005">
    <property type="protein sequence ID" value="GAA4817545.1"/>
    <property type="molecule type" value="Genomic_DNA"/>
</dbReference>
<proteinExistence type="predicted"/>
<comment type="caution">
    <text evidence="1">The sequence shown here is derived from an EMBL/GenBank/DDBJ whole genome shotgun (WGS) entry which is preliminary data.</text>
</comment>